<gene>
    <name evidence="1" type="ORF">KIS1582_1301</name>
</gene>
<proteinExistence type="predicted"/>
<name>A0A800MYN9_CYTFI</name>
<accession>A0A800MYN9</accession>
<evidence type="ECO:0000313" key="2">
    <source>
        <dbReference type="Proteomes" id="UP000465778"/>
    </source>
</evidence>
<protein>
    <submittedName>
        <fullName evidence="1">Uncharacterized protein</fullName>
    </submittedName>
</protein>
<reference evidence="1 2" key="1">
    <citation type="journal article" date="2020" name="G3 (Bethesda)">
        <title>Whole Genome Sequencing and Comparative Genomics of Two Nematicidal Bacillus Strains Reveals a Wide Range of Possible Virulence Factors.</title>
        <authorList>
            <person name="Susic N."/>
            <person name="Janezic S."/>
            <person name="Rupnik M."/>
            <person name="Geric Stare B."/>
        </authorList>
    </citation>
    <scope>NUCLEOTIDE SEQUENCE [LARGE SCALE GENOMIC DNA]</scope>
    <source>
        <strain evidence="1 2">I-1582</strain>
    </source>
</reference>
<dbReference type="Proteomes" id="UP000465778">
    <property type="component" value="Unassembled WGS sequence"/>
</dbReference>
<organism evidence="1 2">
    <name type="scientific">Cytobacillus firmus</name>
    <name type="common">Bacillus firmus</name>
    <dbReference type="NCBI Taxonomy" id="1399"/>
    <lineage>
        <taxon>Bacteria</taxon>
        <taxon>Bacillati</taxon>
        <taxon>Bacillota</taxon>
        <taxon>Bacilli</taxon>
        <taxon>Bacillales</taxon>
        <taxon>Bacillaceae</taxon>
        <taxon>Cytobacillus</taxon>
    </lineage>
</organism>
<dbReference type="EMBL" id="VDEM01000009">
    <property type="protein sequence ID" value="KAF0824914.1"/>
    <property type="molecule type" value="Genomic_DNA"/>
</dbReference>
<evidence type="ECO:0000313" key="1">
    <source>
        <dbReference type="EMBL" id="KAF0824914.1"/>
    </source>
</evidence>
<dbReference type="AlphaFoldDB" id="A0A800MYN9"/>
<sequence>MVIGIFFGVGTVIGTFEGIVSEVASGSDSNFPNPGVSV</sequence>
<comment type="caution">
    <text evidence="1">The sequence shown here is derived from an EMBL/GenBank/DDBJ whole genome shotgun (WGS) entry which is preliminary data.</text>
</comment>